<evidence type="ECO:0000256" key="3">
    <source>
        <dbReference type="ARBA" id="ARBA00022692"/>
    </source>
</evidence>
<dbReference type="GO" id="GO:0005886">
    <property type="term" value="C:plasma membrane"/>
    <property type="evidence" value="ECO:0007669"/>
    <property type="project" value="UniProtKB-SubCell"/>
</dbReference>
<evidence type="ECO:0000313" key="8">
    <source>
        <dbReference type="EMBL" id="SJM94934.1"/>
    </source>
</evidence>
<sequence length="356" mass="39609">MNNDNKQGANPNVPPQYFYPSMLQQQNTTNLIDLYRVVLKQKKIILIILLIFTMLGVVLALVKPAMYSFSTTVQIGTISTEGKTELIESSQTALNKIISAYIPFILAQYYEKNPSDRGGYTINVTVPKNSDILNIEARGSTNQETVYKELIGNVVKKLIGDHSNITILKIKNFEVSIAHAENVLASTKDNAKLIAANTERLDKTSELLSTQLKEKKELLAHALKNRSNVNSNNATGAMSVLLIDSEIQRYQQMIDQVEKYLLIDLNQQRNELEKALSDNLRAQNDEQNLIDQLKNALVNISNTKAVVPVMTSIEPVGTSKIIILLITVLIGLTIGIFTALIYDFFSDIAKANQPAE</sequence>
<dbReference type="OrthoDB" id="5781423at2"/>
<dbReference type="Pfam" id="PF02706">
    <property type="entry name" value="Wzz"/>
    <property type="match status" value="1"/>
</dbReference>
<dbReference type="Proteomes" id="UP000195442">
    <property type="component" value="Unassembled WGS sequence"/>
</dbReference>
<keyword evidence="2" id="KW-1003">Cell membrane</keyword>
<evidence type="ECO:0000259" key="7">
    <source>
        <dbReference type="Pfam" id="PF02706"/>
    </source>
</evidence>
<comment type="subcellular location">
    <subcellularLocation>
        <location evidence="1">Cell membrane</location>
        <topology evidence="1">Multi-pass membrane protein</topology>
    </subcellularLocation>
</comment>
<evidence type="ECO:0000256" key="6">
    <source>
        <dbReference type="SAM" id="Phobius"/>
    </source>
</evidence>
<keyword evidence="3 6" id="KW-0812">Transmembrane</keyword>
<organism evidence="8 9">
    <name type="scientific">Crenothrix polyspora</name>
    <dbReference type="NCBI Taxonomy" id="360316"/>
    <lineage>
        <taxon>Bacteria</taxon>
        <taxon>Pseudomonadati</taxon>
        <taxon>Pseudomonadota</taxon>
        <taxon>Gammaproteobacteria</taxon>
        <taxon>Methylococcales</taxon>
        <taxon>Crenotrichaceae</taxon>
        <taxon>Crenothrix</taxon>
    </lineage>
</organism>
<feature type="transmembrane region" description="Helical" evidence="6">
    <location>
        <begin position="44"/>
        <end position="62"/>
    </location>
</feature>
<accession>A0A1R4HFC3</accession>
<dbReference type="InterPro" id="IPR050445">
    <property type="entry name" value="Bact_polysacc_biosynth/exp"/>
</dbReference>
<evidence type="ECO:0000313" key="9">
    <source>
        <dbReference type="Proteomes" id="UP000195442"/>
    </source>
</evidence>
<evidence type="ECO:0000256" key="2">
    <source>
        <dbReference type="ARBA" id="ARBA00022475"/>
    </source>
</evidence>
<evidence type="ECO:0000256" key="4">
    <source>
        <dbReference type="ARBA" id="ARBA00022989"/>
    </source>
</evidence>
<reference evidence="9" key="1">
    <citation type="submission" date="2017-02" db="EMBL/GenBank/DDBJ databases">
        <authorList>
            <person name="Daims H."/>
        </authorList>
    </citation>
    <scope>NUCLEOTIDE SEQUENCE [LARGE SCALE GENOMIC DNA]</scope>
</reference>
<dbReference type="PANTHER" id="PTHR32309:SF31">
    <property type="entry name" value="CAPSULAR EXOPOLYSACCHARIDE FAMILY"/>
    <property type="match status" value="1"/>
</dbReference>
<dbReference type="AlphaFoldDB" id="A0A1R4HFC3"/>
<name>A0A1R4HFC3_9GAMM</name>
<feature type="transmembrane region" description="Helical" evidence="6">
    <location>
        <begin position="321"/>
        <end position="342"/>
    </location>
</feature>
<keyword evidence="9" id="KW-1185">Reference proteome</keyword>
<keyword evidence="4 6" id="KW-1133">Transmembrane helix</keyword>
<dbReference type="PANTHER" id="PTHR32309">
    <property type="entry name" value="TYROSINE-PROTEIN KINASE"/>
    <property type="match status" value="1"/>
</dbReference>
<gene>
    <name evidence="8" type="ORF">CRENPOLYSF2_4410003</name>
</gene>
<keyword evidence="5 6" id="KW-0472">Membrane</keyword>
<feature type="domain" description="Polysaccharide chain length determinant N-terminal" evidence="7">
    <location>
        <begin position="28"/>
        <end position="102"/>
    </location>
</feature>
<dbReference type="EMBL" id="FUKJ01000381">
    <property type="protein sequence ID" value="SJM94934.1"/>
    <property type="molecule type" value="Genomic_DNA"/>
</dbReference>
<evidence type="ECO:0000256" key="1">
    <source>
        <dbReference type="ARBA" id="ARBA00004651"/>
    </source>
</evidence>
<dbReference type="RefSeq" id="WP_087147994.1">
    <property type="nucleotide sequence ID" value="NZ_FUKJ01000381.1"/>
</dbReference>
<dbReference type="InterPro" id="IPR003856">
    <property type="entry name" value="LPS_length_determ_N"/>
</dbReference>
<evidence type="ECO:0000256" key="5">
    <source>
        <dbReference type="ARBA" id="ARBA00023136"/>
    </source>
</evidence>
<protein>
    <recommendedName>
        <fullName evidence="7">Polysaccharide chain length determinant N-terminal domain-containing protein</fullName>
    </recommendedName>
</protein>
<proteinExistence type="predicted"/>